<gene>
    <name evidence="1" type="ORF">O181_001656</name>
</gene>
<name>A0A9Q3BAM8_9BASI</name>
<evidence type="ECO:0000313" key="2">
    <source>
        <dbReference type="Proteomes" id="UP000765509"/>
    </source>
</evidence>
<accession>A0A9Q3BAM8</accession>
<dbReference type="EMBL" id="AVOT02000244">
    <property type="protein sequence ID" value="MBW0461941.1"/>
    <property type="molecule type" value="Genomic_DNA"/>
</dbReference>
<reference evidence="1" key="1">
    <citation type="submission" date="2021-03" db="EMBL/GenBank/DDBJ databases">
        <title>Draft genome sequence of rust myrtle Austropuccinia psidii MF-1, a brazilian biotype.</title>
        <authorList>
            <person name="Quecine M.C."/>
            <person name="Pachon D.M.R."/>
            <person name="Bonatelli M.L."/>
            <person name="Correr F.H."/>
            <person name="Franceschini L.M."/>
            <person name="Leite T.F."/>
            <person name="Margarido G.R.A."/>
            <person name="Almeida C.A."/>
            <person name="Ferrarezi J.A."/>
            <person name="Labate C.A."/>
        </authorList>
    </citation>
    <scope>NUCLEOTIDE SEQUENCE</scope>
    <source>
        <strain evidence="1">MF-1</strain>
    </source>
</reference>
<sequence>MSQFSVQAQDQLDDLKRPNETLQRNAILQEATIKDIQEICAQLRKAFQETNKILNQVFEEQQHFKRYRDCLDKDINKLFNVYQNMKPQPQSNALDDLYHQEDIKSDGSLGNKTRYLSQYQYRDNMSYYEREALKQLSEASSWPKFPGTGKYDCMELIYYMDGLFIDLPSIPDHWITARLDK</sequence>
<protein>
    <submittedName>
        <fullName evidence="1">Uncharacterized protein</fullName>
    </submittedName>
</protein>
<dbReference type="Proteomes" id="UP000765509">
    <property type="component" value="Unassembled WGS sequence"/>
</dbReference>
<evidence type="ECO:0000313" key="1">
    <source>
        <dbReference type="EMBL" id="MBW0461941.1"/>
    </source>
</evidence>
<organism evidence="1 2">
    <name type="scientific">Austropuccinia psidii MF-1</name>
    <dbReference type="NCBI Taxonomy" id="1389203"/>
    <lineage>
        <taxon>Eukaryota</taxon>
        <taxon>Fungi</taxon>
        <taxon>Dikarya</taxon>
        <taxon>Basidiomycota</taxon>
        <taxon>Pucciniomycotina</taxon>
        <taxon>Pucciniomycetes</taxon>
        <taxon>Pucciniales</taxon>
        <taxon>Sphaerophragmiaceae</taxon>
        <taxon>Austropuccinia</taxon>
    </lineage>
</organism>
<dbReference type="AlphaFoldDB" id="A0A9Q3BAM8"/>
<comment type="caution">
    <text evidence="1">The sequence shown here is derived from an EMBL/GenBank/DDBJ whole genome shotgun (WGS) entry which is preliminary data.</text>
</comment>
<proteinExistence type="predicted"/>
<keyword evidence="2" id="KW-1185">Reference proteome</keyword>